<dbReference type="AlphaFoldDB" id="A0A8K0KY65"/>
<dbReference type="PANTHER" id="PTHR11474:SF125">
    <property type="entry name" value="N-ACETYL-6-HYDROXYTRYPTOPHAN OXIDASE IVOB-RELATED"/>
    <property type="match status" value="1"/>
</dbReference>
<accession>A0A8K0KY65</accession>
<dbReference type="InterPro" id="IPR002227">
    <property type="entry name" value="Tyrosinase_Cu-bd"/>
</dbReference>
<feature type="domain" description="Tyrosinase copper-binding" evidence="3">
    <location>
        <begin position="144"/>
        <end position="155"/>
    </location>
</feature>
<name>A0A8K0KY65_9PEZI</name>
<dbReference type="Gene3D" id="1.10.1280.10">
    <property type="entry name" value="Di-copper center containing domain from catechol oxidase"/>
    <property type="match status" value="2"/>
</dbReference>
<gene>
    <name evidence="4" type="ORF">KVT40_005266</name>
</gene>
<organism evidence="4 5">
    <name type="scientific">Elsinoe batatas</name>
    <dbReference type="NCBI Taxonomy" id="2601811"/>
    <lineage>
        <taxon>Eukaryota</taxon>
        <taxon>Fungi</taxon>
        <taxon>Dikarya</taxon>
        <taxon>Ascomycota</taxon>
        <taxon>Pezizomycotina</taxon>
        <taxon>Dothideomycetes</taxon>
        <taxon>Dothideomycetidae</taxon>
        <taxon>Myriangiales</taxon>
        <taxon>Elsinoaceae</taxon>
        <taxon>Elsinoe</taxon>
    </lineage>
</organism>
<comment type="caution">
    <text evidence="4">The sequence shown here is derived from an EMBL/GenBank/DDBJ whole genome shotgun (WGS) entry which is preliminary data.</text>
</comment>
<keyword evidence="1" id="KW-0479">Metal-binding</keyword>
<dbReference type="EMBL" id="JAESVG020000006">
    <property type="protein sequence ID" value="KAG8626321.1"/>
    <property type="molecule type" value="Genomic_DNA"/>
</dbReference>
<protein>
    <recommendedName>
        <fullName evidence="3">Tyrosinase copper-binding domain-containing protein</fullName>
    </recommendedName>
</protein>
<evidence type="ECO:0000313" key="4">
    <source>
        <dbReference type="EMBL" id="KAG8626321.1"/>
    </source>
</evidence>
<evidence type="ECO:0000256" key="2">
    <source>
        <dbReference type="ARBA" id="ARBA00023002"/>
    </source>
</evidence>
<dbReference type="OrthoDB" id="6132182at2759"/>
<dbReference type="Proteomes" id="UP000809789">
    <property type="component" value="Unassembled WGS sequence"/>
</dbReference>
<sequence>MAEFLFQSANILRSATAKEPFEQALRNECNYTSYQPYINWSKFSTNLLAAPLFDGSPSSISNNGAYRPHPGITFCATSYNTTLFFPPGLGGSCVTSGPVAGYLPYLTPNPLPSGLGFNPQCLHTAGHYIVGGAPGGDFYTSPGDPYFWLHHAMIDRVWWIWQNQVTDGSREEVVAGTRTMNNRPPSGEATLEDEVELGMLGKGRRLGELVRTTGGPFCYVYV</sequence>
<dbReference type="GO" id="GO:0016491">
    <property type="term" value="F:oxidoreductase activity"/>
    <property type="evidence" value="ECO:0007669"/>
    <property type="project" value="UniProtKB-KW"/>
</dbReference>
<evidence type="ECO:0000313" key="5">
    <source>
        <dbReference type="Proteomes" id="UP000809789"/>
    </source>
</evidence>
<keyword evidence="5" id="KW-1185">Reference proteome</keyword>
<proteinExistence type="predicted"/>
<dbReference type="SUPFAM" id="SSF48056">
    <property type="entry name" value="Di-copper centre-containing domain"/>
    <property type="match status" value="1"/>
</dbReference>
<reference evidence="4" key="1">
    <citation type="submission" date="2021-07" db="EMBL/GenBank/DDBJ databases">
        <title>Elsinoe batatas strain:CRI-CJ2 Genome sequencing and assembly.</title>
        <authorList>
            <person name="Huang L."/>
        </authorList>
    </citation>
    <scope>NUCLEOTIDE SEQUENCE</scope>
    <source>
        <strain evidence="4">CRI-CJ2</strain>
    </source>
</reference>
<evidence type="ECO:0000259" key="3">
    <source>
        <dbReference type="PROSITE" id="PS00498"/>
    </source>
</evidence>
<dbReference type="PANTHER" id="PTHR11474">
    <property type="entry name" value="TYROSINASE FAMILY MEMBER"/>
    <property type="match status" value="1"/>
</dbReference>
<dbReference type="InterPro" id="IPR050316">
    <property type="entry name" value="Tyrosinase/Hemocyanin"/>
</dbReference>
<evidence type="ECO:0000256" key="1">
    <source>
        <dbReference type="ARBA" id="ARBA00022723"/>
    </source>
</evidence>
<dbReference type="GO" id="GO:0046872">
    <property type="term" value="F:metal ion binding"/>
    <property type="evidence" value="ECO:0007669"/>
    <property type="project" value="UniProtKB-KW"/>
</dbReference>
<keyword evidence="2" id="KW-0560">Oxidoreductase</keyword>
<dbReference type="PROSITE" id="PS00498">
    <property type="entry name" value="TYROSINASE_2"/>
    <property type="match status" value="1"/>
</dbReference>
<dbReference type="InterPro" id="IPR008922">
    <property type="entry name" value="Di-copper_centre_dom_sf"/>
</dbReference>
<dbReference type="Pfam" id="PF00264">
    <property type="entry name" value="Tyrosinase"/>
    <property type="match status" value="2"/>
</dbReference>